<organism evidence="1 2">
    <name type="scientific">Nocardia abscessus</name>
    <dbReference type="NCBI Taxonomy" id="120957"/>
    <lineage>
        <taxon>Bacteria</taxon>
        <taxon>Bacillati</taxon>
        <taxon>Actinomycetota</taxon>
        <taxon>Actinomycetes</taxon>
        <taxon>Mycobacteriales</taxon>
        <taxon>Nocardiaceae</taxon>
        <taxon>Nocardia</taxon>
    </lineage>
</organism>
<protein>
    <recommendedName>
        <fullName evidence="3">LysR family transcriptional regulator</fullName>
    </recommendedName>
</protein>
<comment type="caution">
    <text evidence="1">The sequence shown here is derived from an EMBL/GenBank/DDBJ whole genome shotgun (WGS) entry which is preliminary data.</text>
</comment>
<name>A0ABS0CJ88_9NOCA</name>
<gene>
    <name evidence="1" type="ORF">IU470_26575</name>
</gene>
<sequence length="62" mass="6778">MKQCVHPLGELAARYNKPSGIAFLPMPDAPELQWALTWRSTADSAAIRALARTIADFGPIQL</sequence>
<reference evidence="1 2" key="1">
    <citation type="submission" date="2020-10" db="EMBL/GenBank/DDBJ databases">
        <title>Identification of Nocardia species via Next-generation sequencing and recognition of intraspecies genetic diversity.</title>
        <authorList>
            <person name="Li P."/>
            <person name="Li P."/>
            <person name="Lu B."/>
        </authorList>
    </citation>
    <scope>NUCLEOTIDE SEQUENCE [LARGE SCALE GENOMIC DNA]</scope>
    <source>
        <strain evidence="1 2">N-11</strain>
    </source>
</reference>
<accession>A0ABS0CJ88</accession>
<evidence type="ECO:0008006" key="3">
    <source>
        <dbReference type="Google" id="ProtNLM"/>
    </source>
</evidence>
<evidence type="ECO:0000313" key="2">
    <source>
        <dbReference type="Proteomes" id="UP000807309"/>
    </source>
</evidence>
<dbReference type="EMBL" id="JADLRE010000024">
    <property type="protein sequence ID" value="MBF6228659.1"/>
    <property type="molecule type" value="Genomic_DNA"/>
</dbReference>
<dbReference type="Proteomes" id="UP000807309">
    <property type="component" value="Unassembled WGS sequence"/>
</dbReference>
<proteinExistence type="predicted"/>
<dbReference type="RefSeq" id="WP_195035538.1">
    <property type="nucleotide sequence ID" value="NZ_JADLRE010000024.1"/>
</dbReference>
<evidence type="ECO:0000313" key="1">
    <source>
        <dbReference type="EMBL" id="MBF6228659.1"/>
    </source>
</evidence>
<keyword evidence="2" id="KW-1185">Reference proteome</keyword>